<dbReference type="SMART" id="SM00317">
    <property type="entry name" value="SET"/>
    <property type="match status" value="1"/>
</dbReference>
<accession>A0A7J7C696</accession>
<feature type="domain" description="SET" evidence="7">
    <location>
        <begin position="651"/>
        <end position="794"/>
    </location>
</feature>
<dbReference type="InterPro" id="IPR007728">
    <property type="entry name" value="Pre-SET_dom"/>
</dbReference>
<dbReference type="GO" id="GO:0032259">
    <property type="term" value="P:methylation"/>
    <property type="evidence" value="ECO:0007669"/>
    <property type="project" value="UniProtKB-KW"/>
</dbReference>
<name>A0A7J7C696_TRIWF</name>
<dbReference type="SUPFAM" id="SSF82199">
    <property type="entry name" value="SET domain"/>
    <property type="match status" value="1"/>
</dbReference>
<dbReference type="AlphaFoldDB" id="A0A7J7C696"/>
<dbReference type="InterPro" id="IPR001214">
    <property type="entry name" value="SET_dom"/>
</dbReference>
<dbReference type="PANTHER" id="PTHR45660:SF46">
    <property type="entry name" value="HISTONE-LYSINE N-METHYLTRANSFERASE, H3 LYSINE-9 SPECIFIC SUVH6"/>
    <property type="match status" value="1"/>
</dbReference>
<dbReference type="GO" id="GO:0005694">
    <property type="term" value="C:chromosome"/>
    <property type="evidence" value="ECO:0007669"/>
    <property type="project" value="UniProtKB-SubCell"/>
</dbReference>
<evidence type="ECO:0000259" key="7">
    <source>
        <dbReference type="PROSITE" id="PS50280"/>
    </source>
</evidence>
<dbReference type="PROSITE" id="PS50280">
    <property type="entry name" value="SET"/>
    <property type="match status" value="1"/>
</dbReference>
<dbReference type="PANTHER" id="PTHR45660">
    <property type="entry name" value="HISTONE-LYSINE N-METHYLTRANSFERASE SETMAR"/>
    <property type="match status" value="1"/>
</dbReference>
<keyword evidence="5" id="KW-0949">S-adenosyl-L-methionine</keyword>
<proteinExistence type="predicted"/>
<organism evidence="10 11">
    <name type="scientific">Tripterygium wilfordii</name>
    <name type="common">Thunder God vine</name>
    <dbReference type="NCBI Taxonomy" id="458696"/>
    <lineage>
        <taxon>Eukaryota</taxon>
        <taxon>Viridiplantae</taxon>
        <taxon>Streptophyta</taxon>
        <taxon>Embryophyta</taxon>
        <taxon>Tracheophyta</taxon>
        <taxon>Spermatophyta</taxon>
        <taxon>Magnoliopsida</taxon>
        <taxon>eudicotyledons</taxon>
        <taxon>Gunneridae</taxon>
        <taxon>Pentapetalae</taxon>
        <taxon>rosids</taxon>
        <taxon>fabids</taxon>
        <taxon>Celastrales</taxon>
        <taxon>Celastraceae</taxon>
        <taxon>Tripterygium</taxon>
    </lineage>
</organism>
<feature type="region of interest" description="Disordered" evidence="6">
    <location>
        <begin position="444"/>
        <end position="465"/>
    </location>
</feature>
<dbReference type="GO" id="GO:0042054">
    <property type="term" value="F:histone methyltransferase activity"/>
    <property type="evidence" value="ECO:0007669"/>
    <property type="project" value="InterPro"/>
</dbReference>
<keyword evidence="11" id="KW-1185">Reference proteome</keyword>
<keyword evidence="3 10" id="KW-0489">Methyltransferase</keyword>
<dbReference type="InterPro" id="IPR003616">
    <property type="entry name" value="Post-SET_dom"/>
</dbReference>
<feature type="domain" description="Post-SET" evidence="9">
    <location>
        <begin position="808"/>
        <end position="824"/>
    </location>
</feature>
<dbReference type="FunCoup" id="A0A7J7C696">
    <property type="interactions" value="115"/>
</dbReference>
<evidence type="ECO:0000313" key="10">
    <source>
        <dbReference type="EMBL" id="KAF5729649.1"/>
    </source>
</evidence>
<keyword evidence="2" id="KW-0158">Chromosome</keyword>
<evidence type="ECO:0000256" key="3">
    <source>
        <dbReference type="ARBA" id="ARBA00022603"/>
    </source>
</evidence>
<sequence>MGFVDSVVHAKSTRVCNLSSSSYSEARSGRKMMENDHFPSHISLPVYKQRGVSAVRDFPPGCGRFATGSSLRPDKDEAPNNTVENLEGTYKDGSIQLSETGFGTQSTCAQKSSVCVEMLGQQDTSESEFERLKSSAHPKYGLMSVDIKQMEAVDLSEGVGALDNARLFTPLEAFEQETCAIVNDFCQVDDAALDEELVPPSDLGLLPLHNDSAAYPNGNDLEKTLARSYPPRRRVSAVRDFPPNCGRNVPFLNEEKHLEVLDSSERKCLGQEKFNSEDEPLKGTMQTNVKGMGVDVGREDDQTSKLEGYKPKSVRDEVKVESEGRPSKRIGKQDKIITALENKKLKTAVRMDKSVAEGLGKDSVGFTKVKTVDQNVADLSGSENHLQDEDCEVLKFSSEMAASNSPCRLVKGSSKANVAGGIAKSTGKKHHPLLLERYKSAVKPRKVKAEKSGGTFSRRRSSSTQNAFPAMHQLVASDVKNSTRQDEVSHVSAHNIDVSLPPSWPIGLIGKSNDSDGNVTRNKPELAWKEVKQSKKLKVRNGVCVDDISQGKEPIPISAVNTIDDEKPPSFKYVTGMIYPDWYHSLPPKGCDCLNGCLEGKCSCVAKNGGEIPYNHNGAIVETKPLVYECGPSCKCPHSCYNRVSQLGIKFQLEIFKTESRGWGLRSLDFIHSGSFIGEYAGELLEENEAEKRTGMDEYLFDIGDNYNDGDLWNELSTMMHETQSTSHEVVECVGFTIDAARYGNVGRFINHSCSPNLYAQNVLYDHEDKRIPHIMMFAAENIPPLKELTYHYNYKIDQVYDSDGNVKKKSCYCGSSKCTDWCAYHRTITSPHPKGFVRIFTSTDYRECATPRLKDLNERFLHNRWQSLKFVQLAQFAVDHLMEIVQAYFGMKAKAFVEE</sequence>
<dbReference type="GO" id="GO:0008270">
    <property type="term" value="F:zinc ion binding"/>
    <property type="evidence" value="ECO:0007669"/>
    <property type="project" value="InterPro"/>
</dbReference>
<dbReference type="PROSITE" id="PS50868">
    <property type="entry name" value="POST_SET"/>
    <property type="match status" value="1"/>
</dbReference>
<dbReference type="Pfam" id="PF00856">
    <property type="entry name" value="SET"/>
    <property type="match status" value="1"/>
</dbReference>
<dbReference type="InParanoid" id="A0A7J7C696"/>
<dbReference type="GO" id="GO:0005634">
    <property type="term" value="C:nucleus"/>
    <property type="evidence" value="ECO:0007669"/>
    <property type="project" value="InterPro"/>
</dbReference>
<dbReference type="SMART" id="SM00468">
    <property type="entry name" value="PreSET"/>
    <property type="match status" value="1"/>
</dbReference>
<evidence type="ECO:0000259" key="9">
    <source>
        <dbReference type="PROSITE" id="PS50868"/>
    </source>
</evidence>
<dbReference type="InterPro" id="IPR051357">
    <property type="entry name" value="H3K9_HMTase_SUVAR3-9"/>
</dbReference>
<comment type="subcellular location">
    <subcellularLocation>
        <location evidence="1">Chromosome</location>
    </subcellularLocation>
</comment>
<evidence type="ECO:0000259" key="8">
    <source>
        <dbReference type="PROSITE" id="PS50867"/>
    </source>
</evidence>
<gene>
    <name evidence="10" type="ORF">HS088_TW20G00013</name>
</gene>
<protein>
    <submittedName>
        <fullName evidence="10">Histone-lysine N-methyltransferase H3 lysine-9 specific SUVH8-like</fullName>
    </submittedName>
</protein>
<dbReference type="PROSITE" id="PS50867">
    <property type="entry name" value="PRE_SET"/>
    <property type="match status" value="1"/>
</dbReference>
<evidence type="ECO:0000256" key="1">
    <source>
        <dbReference type="ARBA" id="ARBA00004286"/>
    </source>
</evidence>
<evidence type="ECO:0000256" key="2">
    <source>
        <dbReference type="ARBA" id="ARBA00022454"/>
    </source>
</evidence>
<dbReference type="Proteomes" id="UP000593562">
    <property type="component" value="Unassembled WGS sequence"/>
</dbReference>
<dbReference type="Pfam" id="PF05033">
    <property type="entry name" value="Pre-SET"/>
    <property type="match status" value="1"/>
</dbReference>
<comment type="caution">
    <text evidence="10">The sequence shown here is derived from an EMBL/GenBank/DDBJ whole genome shotgun (WGS) entry which is preliminary data.</text>
</comment>
<evidence type="ECO:0000256" key="6">
    <source>
        <dbReference type="SAM" id="MobiDB-lite"/>
    </source>
</evidence>
<evidence type="ECO:0000313" key="11">
    <source>
        <dbReference type="Proteomes" id="UP000593562"/>
    </source>
</evidence>
<dbReference type="InterPro" id="IPR046341">
    <property type="entry name" value="SET_dom_sf"/>
</dbReference>
<reference evidence="10 11" key="1">
    <citation type="journal article" date="2020" name="Nat. Commun.">
        <title>Genome of Tripterygium wilfordii and identification of cytochrome P450 involved in triptolide biosynthesis.</title>
        <authorList>
            <person name="Tu L."/>
            <person name="Su P."/>
            <person name="Zhang Z."/>
            <person name="Gao L."/>
            <person name="Wang J."/>
            <person name="Hu T."/>
            <person name="Zhou J."/>
            <person name="Zhang Y."/>
            <person name="Zhao Y."/>
            <person name="Liu Y."/>
            <person name="Song Y."/>
            <person name="Tong Y."/>
            <person name="Lu Y."/>
            <person name="Yang J."/>
            <person name="Xu C."/>
            <person name="Jia M."/>
            <person name="Peters R.J."/>
            <person name="Huang L."/>
            <person name="Gao W."/>
        </authorList>
    </citation>
    <scope>NUCLEOTIDE SEQUENCE [LARGE SCALE GENOMIC DNA]</scope>
    <source>
        <strain evidence="11">cv. XIE 37</strain>
        <tissue evidence="10">Leaf</tissue>
    </source>
</reference>
<evidence type="ECO:0000256" key="4">
    <source>
        <dbReference type="ARBA" id="ARBA00022679"/>
    </source>
</evidence>
<keyword evidence="4 10" id="KW-0808">Transferase</keyword>
<dbReference type="GO" id="GO:0003690">
    <property type="term" value="F:double-stranded DNA binding"/>
    <property type="evidence" value="ECO:0007669"/>
    <property type="project" value="TreeGrafter"/>
</dbReference>
<evidence type="ECO:0000256" key="5">
    <source>
        <dbReference type="ARBA" id="ARBA00022691"/>
    </source>
</evidence>
<dbReference type="Gene3D" id="2.170.270.10">
    <property type="entry name" value="SET domain"/>
    <property type="match status" value="1"/>
</dbReference>
<feature type="domain" description="Pre-SET" evidence="8">
    <location>
        <begin position="589"/>
        <end position="648"/>
    </location>
</feature>
<dbReference type="EMBL" id="JAAARO010000020">
    <property type="protein sequence ID" value="KAF5729649.1"/>
    <property type="molecule type" value="Genomic_DNA"/>
</dbReference>